<evidence type="ECO:0000256" key="7">
    <source>
        <dbReference type="ARBA" id="ARBA00022691"/>
    </source>
</evidence>
<comment type="caution">
    <text evidence="13">The sequence shown here is derived from an EMBL/GenBank/DDBJ whole genome shotgun (WGS) entry which is preliminary data.</text>
</comment>
<comment type="similarity">
    <text evidence="2 10">Belongs to the RNA methyltransferase RsmE family.</text>
</comment>
<dbReference type="Proteomes" id="UP000236340">
    <property type="component" value="Unassembled WGS sequence"/>
</dbReference>
<dbReference type="EC" id="2.1.1.193" evidence="10"/>
<dbReference type="SUPFAM" id="SSF75217">
    <property type="entry name" value="alpha/beta knot"/>
    <property type="match status" value="1"/>
</dbReference>
<evidence type="ECO:0000256" key="11">
    <source>
        <dbReference type="SAM" id="MobiDB-lite"/>
    </source>
</evidence>
<dbReference type="CDD" id="cd18084">
    <property type="entry name" value="RsmE-like"/>
    <property type="match status" value="1"/>
</dbReference>
<evidence type="ECO:0000256" key="3">
    <source>
        <dbReference type="ARBA" id="ARBA00022490"/>
    </source>
</evidence>
<proteinExistence type="inferred from homology"/>
<keyword evidence="3 10" id="KW-0963">Cytoplasm</keyword>
<dbReference type="Gene3D" id="3.40.1280.10">
    <property type="match status" value="1"/>
</dbReference>
<keyword evidence="7 10" id="KW-0949">S-adenosyl-L-methionine</keyword>
<dbReference type="PANTHER" id="PTHR30027">
    <property type="entry name" value="RIBOSOMAL RNA SMALL SUBUNIT METHYLTRANSFERASE E"/>
    <property type="match status" value="1"/>
</dbReference>
<evidence type="ECO:0000256" key="5">
    <source>
        <dbReference type="ARBA" id="ARBA00022603"/>
    </source>
</evidence>
<dbReference type="PIRSF" id="PIRSF015601">
    <property type="entry name" value="MTase_slr0722"/>
    <property type="match status" value="1"/>
</dbReference>
<evidence type="ECO:0000313" key="14">
    <source>
        <dbReference type="Proteomes" id="UP000236340"/>
    </source>
</evidence>
<evidence type="ECO:0000256" key="6">
    <source>
        <dbReference type="ARBA" id="ARBA00022679"/>
    </source>
</evidence>
<evidence type="ECO:0000256" key="4">
    <source>
        <dbReference type="ARBA" id="ARBA00022552"/>
    </source>
</evidence>
<dbReference type="NCBIfam" id="TIGR00046">
    <property type="entry name" value="RsmE family RNA methyltransferase"/>
    <property type="match status" value="1"/>
</dbReference>
<accession>A0A2K2HD23</accession>
<dbReference type="Pfam" id="PF04452">
    <property type="entry name" value="Methyltrans_RNA"/>
    <property type="match status" value="1"/>
</dbReference>
<comment type="subcellular location">
    <subcellularLocation>
        <location evidence="1 10">Cytoplasm</location>
    </subcellularLocation>
</comment>
<dbReference type="EMBL" id="PPFX01000005">
    <property type="protein sequence ID" value="PNU21197.1"/>
    <property type="molecule type" value="Genomic_DNA"/>
</dbReference>
<dbReference type="GO" id="GO:0070475">
    <property type="term" value="P:rRNA base methylation"/>
    <property type="evidence" value="ECO:0007669"/>
    <property type="project" value="TreeGrafter"/>
</dbReference>
<evidence type="ECO:0000256" key="9">
    <source>
        <dbReference type="ARBA" id="ARBA00047944"/>
    </source>
</evidence>
<keyword evidence="4 10" id="KW-0698">rRNA processing</keyword>
<comment type="function">
    <text evidence="8 10">Specifically methylates the N3 position of the uracil ring of uridine 1498 (m3U1498) in 16S rRNA. Acts on the fully assembled 30S ribosomal subunit.</text>
</comment>
<evidence type="ECO:0000256" key="1">
    <source>
        <dbReference type="ARBA" id="ARBA00004496"/>
    </source>
</evidence>
<evidence type="ECO:0000256" key="2">
    <source>
        <dbReference type="ARBA" id="ARBA00005528"/>
    </source>
</evidence>
<dbReference type="InterPro" id="IPR046886">
    <property type="entry name" value="RsmE_MTase_dom"/>
</dbReference>
<reference evidence="13 14" key="1">
    <citation type="journal article" date="2018" name="Genome Announc.">
        <title>Genome Sequence of Geothermobacter sp. HR-1 Iron Reducer from the Loihi Seamount.</title>
        <authorList>
            <person name="Smith H."/>
            <person name="Abuyen K."/>
            <person name="Tremblay J."/>
            <person name="Savalia P."/>
            <person name="Perez-Rodriguez I."/>
            <person name="Emerson D."/>
            <person name="Tully B."/>
            <person name="Amend J."/>
        </authorList>
    </citation>
    <scope>NUCLEOTIDE SEQUENCE [LARGE SCALE GENOMIC DNA]</scope>
    <source>
        <strain evidence="13 14">HR-1</strain>
    </source>
</reference>
<keyword evidence="5 10" id="KW-0489">Methyltransferase</keyword>
<sequence>MLPRSTIPGRRRSPDSASVVTARPVLPPRCCNSGGHSSRLLLPVVPVAEEPLVLDGAAVERLRLWRARPGEILTFVDPRQTAWRGRLERDGARWRVVPFQPLKRNPAGPLRIDLFQALPQRERFELVLEKATELGAGRLVPYQSERSISLAERDARQKKSHRWPELVLRAARQCRRSELPELYTCCGWNEALDMGSRADLRLMLYEGGCSQQMGEALAVSRAESLALLIGPEGGFSDAEVAEAVRRGFQPVSLGPRLLRTETAAIAAIAVAQACLGDFR</sequence>
<feature type="region of interest" description="Disordered" evidence="11">
    <location>
        <begin position="1"/>
        <end position="21"/>
    </location>
</feature>
<dbReference type="InterPro" id="IPR029026">
    <property type="entry name" value="tRNA_m1G_MTases_N"/>
</dbReference>
<organism evidence="13 14">
    <name type="scientific">Geothermobacter hydrogeniphilus</name>
    <dbReference type="NCBI Taxonomy" id="1969733"/>
    <lineage>
        <taxon>Bacteria</taxon>
        <taxon>Pseudomonadati</taxon>
        <taxon>Thermodesulfobacteriota</taxon>
        <taxon>Desulfuromonadia</taxon>
        <taxon>Desulfuromonadales</taxon>
        <taxon>Geothermobacteraceae</taxon>
        <taxon>Geothermobacter</taxon>
    </lineage>
</organism>
<protein>
    <recommendedName>
        <fullName evidence="10">Ribosomal RNA small subunit methyltransferase E</fullName>
        <ecNumber evidence="10">2.1.1.193</ecNumber>
    </recommendedName>
</protein>
<dbReference type="InterPro" id="IPR029028">
    <property type="entry name" value="Alpha/beta_knot_MTases"/>
</dbReference>
<dbReference type="InterPro" id="IPR006700">
    <property type="entry name" value="RsmE"/>
</dbReference>
<evidence type="ECO:0000259" key="12">
    <source>
        <dbReference type="Pfam" id="PF04452"/>
    </source>
</evidence>
<dbReference type="AlphaFoldDB" id="A0A2K2HD23"/>
<evidence type="ECO:0000256" key="10">
    <source>
        <dbReference type="PIRNR" id="PIRNR015601"/>
    </source>
</evidence>
<evidence type="ECO:0000313" key="13">
    <source>
        <dbReference type="EMBL" id="PNU21197.1"/>
    </source>
</evidence>
<dbReference type="PANTHER" id="PTHR30027:SF3">
    <property type="entry name" value="16S RRNA (URACIL(1498)-N(3))-METHYLTRANSFERASE"/>
    <property type="match status" value="1"/>
</dbReference>
<name>A0A2K2HD23_9BACT</name>
<gene>
    <name evidence="13" type="ORF">C2E25_03950</name>
</gene>
<evidence type="ECO:0000256" key="8">
    <source>
        <dbReference type="ARBA" id="ARBA00025699"/>
    </source>
</evidence>
<dbReference type="GO" id="GO:0005737">
    <property type="term" value="C:cytoplasm"/>
    <property type="evidence" value="ECO:0007669"/>
    <property type="project" value="UniProtKB-SubCell"/>
</dbReference>
<dbReference type="GO" id="GO:0070042">
    <property type="term" value="F:rRNA (uridine-N3-)-methyltransferase activity"/>
    <property type="evidence" value="ECO:0007669"/>
    <property type="project" value="TreeGrafter"/>
</dbReference>
<feature type="domain" description="Ribosomal RNA small subunit methyltransferase E methyltransferase" evidence="12">
    <location>
        <begin position="109"/>
        <end position="272"/>
    </location>
</feature>
<comment type="catalytic activity">
    <reaction evidence="9 10">
        <text>uridine(1498) in 16S rRNA + S-adenosyl-L-methionine = N(3)-methyluridine(1498) in 16S rRNA + S-adenosyl-L-homocysteine + H(+)</text>
        <dbReference type="Rhea" id="RHEA:42920"/>
        <dbReference type="Rhea" id="RHEA-COMP:10283"/>
        <dbReference type="Rhea" id="RHEA-COMP:10284"/>
        <dbReference type="ChEBI" id="CHEBI:15378"/>
        <dbReference type="ChEBI" id="CHEBI:57856"/>
        <dbReference type="ChEBI" id="CHEBI:59789"/>
        <dbReference type="ChEBI" id="CHEBI:65315"/>
        <dbReference type="ChEBI" id="CHEBI:74502"/>
        <dbReference type="EC" id="2.1.1.193"/>
    </reaction>
</comment>
<keyword evidence="6 10" id="KW-0808">Transferase</keyword>